<dbReference type="Proteomes" id="UP000499080">
    <property type="component" value="Unassembled WGS sequence"/>
</dbReference>
<dbReference type="SUPFAM" id="SSF53098">
    <property type="entry name" value="Ribonuclease H-like"/>
    <property type="match status" value="1"/>
</dbReference>
<evidence type="ECO:0008006" key="3">
    <source>
        <dbReference type="Google" id="ProtNLM"/>
    </source>
</evidence>
<name>A0A4Y2E8V5_ARAVE</name>
<reference evidence="1 2" key="1">
    <citation type="journal article" date="2019" name="Sci. Rep.">
        <title>Orb-weaving spider Araneus ventricosus genome elucidates the spidroin gene catalogue.</title>
        <authorList>
            <person name="Kono N."/>
            <person name="Nakamura H."/>
            <person name="Ohtoshi R."/>
            <person name="Moran D.A.P."/>
            <person name="Shinohara A."/>
            <person name="Yoshida Y."/>
            <person name="Fujiwara M."/>
            <person name="Mori M."/>
            <person name="Tomita M."/>
            <person name="Arakawa K."/>
        </authorList>
    </citation>
    <scope>NUCLEOTIDE SEQUENCE [LARGE SCALE GENOMIC DNA]</scope>
</reference>
<comment type="caution">
    <text evidence="1">The sequence shown here is derived from an EMBL/GenBank/DDBJ whole genome shotgun (WGS) entry which is preliminary data.</text>
</comment>
<evidence type="ECO:0000313" key="2">
    <source>
        <dbReference type="Proteomes" id="UP000499080"/>
    </source>
</evidence>
<proteinExistence type="predicted"/>
<dbReference type="Gene3D" id="3.30.420.10">
    <property type="entry name" value="Ribonuclease H-like superfamily/Ribonuclease H"/>
    <property type="match status" value="1"/>
</dbReference>
<dbReference type="InterPro" id="IPR036397">
    <property type="entry name" value="RNaseH_sf"/>
</dbReference>
<dbReference type="EMBL" id="BGPR01000515">
    <property type="protein sequence ID" value="GBM24284.1"/>
    <property type="molecule type" value="Genomic_DNA"/>
</dbReference>
<gene>
    <name evidence="1" type="ORF">AVEN_158850_1</name>
</gene>
<protein>
    <recommendedName>
        <fullName evidence="3">RNase H type-1 domain-containing protein</fullName>
    </recommendedName>
</protein>
<evidence type="ECO:0000313" key="1">
    <source>
        <dbReference type="EMBL" id="GBM24284.1"/>
    </source>
</evidence>
<dbReference type="OrthoDB" id="6514649at2759"/>
<sequence length="142" mass="16193">MFFLQHRLTGWTTHTPKHLLPHQITLDYGGSNKVSIRLYTNGSKSPIGVGLAFCVMQENNPTHQLSAKLMKDNTVFQTELLALNEAVNYATTTIKTNLPVTIFVDNRAKDHQKNCQGNFRNTSRKPPHKNFMDKVPRVLFQK</sequence>
<dbReference type="AlphaFoldDB" id="A0A4Y2E8V5"/>
<dbReference type="InterPro" id="IPR012337">
    <property type="entry name" value="RNaseH-like_sf"/>
</dbReference>
<dbReference type="GO" id="GO:0003676">
    <property type="term" value="F:nucleic acid binding"/>
    <property type="evidence" value="ECO:0007669"/>
    <property type="project" value="InterPro"/>
</dbReference>
<accession>A0A4Y2E8V5</accession>
<keyword evidence="2" id="KW-1185">Reference proteome</keyword>
<organism evidence="1 2">
    <name type="scientific">Araneus ventricosus</name>
    <name type="common">Orbweaver spider</name>
    <name type="synonym">Epeira ventricosa</name>
    <dbReference type="NCBI Taxonomy" id="182803"/>
    <lineage>
        <taxon>Eukaryota</taxon>
        <taxon>Metazoa</taxon>
        <taxon>Ecdysozoa</taxon>
        <taxon>Arthropoda</taxon>
        <taxon>Chelicerata</taxon>
        <taxon>Arachnida</taxon>
        <taxon>Araneae</taxon>
        <taxon>Araneomorphae</taxon>
        <taxon>Entelegynae</taxon>
        <taxon>Araneoidea</taxon>
        <taxon>Araneidae</taxon>
        <taxon>Araneus</taxon>
    </lineage>
</organism>